<gene>
    <name evidence="1" type="ORF">AAIR29_06380</name>
</gene>
<sequence length="215" mass="24617">MSQAKSERLNKERRWLDSIAISTLYALEKDNYSLTEFAFFIVSDDWDQQSLISLKDKTGALLLIGLQTTNYCIGNLDVADSIIRCKPDEVQQVMKVFEVLSNRRNDLATIDFNIIKETLQHTEPAQFIQSIRMGNDRLDRVEQAITETLSQIPENISINLLILRIKADSVLSLNKFSVIESAIYNQFEDNISFWCAPIRIDEPDCCWIEGIYGVA</sequence>
<protein>
    <submittedName>
        <fullName evidence="1">Uncharacterized protein</fullName>
    </submittedName>
</protein>
<evidence type="ECO:0000313" key="1">
    <source>
        <dbReference type="EMBL" id="MEN2751257.1"/>
    </source>
</evidence>
<evidence type="ECO:0000313" key="2">
    <source>
        <dbReference type="Proteomes" id="UP001461960"/>
    </source>
</evidence>
<reference evidence="1 2" key="1">
    <citation type="submission" date="2024-05" db="EMBL/GenBank/DDBJ databases">
        <authorList>
            <person name="Kim H.-Y."/>
            <person name="Kim E."/>
            <person name="Cai Y."/>
            <person name="Yang S.-M."/>
            <person name="Lee W."/>
        </authorList>
    </citation>
    <scope>NUCLEOTIDE SEQUENCE [LARGE SCALE GENOMIC DNA]</scope>
    <source>
        <strain evidence="1 2">FBL11</strain>
    </source>
</reference>
<accession>A0ABU9X772</accession>
<proteinExistence type="predicted"/>
<dbReference type="Proteomes" id="UP001461960">
    <property type="component" value="Unassembled WGS sequence"/>
</dbReference>
<comment type="caution">
    <text evidence="1">The sequence shown here is derived from an EMBL/GenBank/DDBJ whole genome shotgun (WGS) entry which is preliminary data.</text>
</comment>
<organism evidence="1 2">
    <name type="scientific">Psychrobacter saeujeotis</name>
    <dbReference type="NCBI Taxonomy" id="3143436"/>
    <lineage>
        <taxon>Bacteria</taxon>
        <taxon>Pseudomonadati</taxon>
        <taxon>Pseudomonadota</taxon>
        <taxon>Gammaproteobacteria</taxon>
        <taxon>Moraxellales</taxon>
        <taxon>Moraxellaceae</taxon>
        <taxon>Psychrobacter</taxon>
    </lineage>
</organism>
<dbReference type="RefSeq" id="WP_299219759.1">
    <property type="nucleotide sequence ID" value="NZ_JBDGHN010000002.1"/>
</dbReference>
<dbReference type="EMBL" id="JBDGHN010000002">
    <property type="protein sequence ID" value="MEN2751257.1"/>
    <property type="molecule type" value="Genomic_DNA"/>
</dbReference>
<name>A0ABU9X772_9GAMM</name>
<keyword evidence="2" id="KW-1185">Reference proteome</keyword>